<dbReference type="RefSeq" id="WP_187319990.1">
    <property type="nucleotide sequence ID" value="NZ_JACSCY010000008.1"/>
</dbReference>
<reference evidence="4 5" key="1">
    <citation type="submission" date="2020-08" db="EMBL/GenBank/DDBJ databases">
        <title>Hymenobacter sp.</title>
        <authorList>
            <person name="Kim M.K."/>
        </authorList>
    </citation>
    <scope>NUCLEOTIDE SEQUENCE [LARGE SCALE GENOMIC DNA]</scope>
    <source>
        <strain evidence="4 5">BT507</strain>
    </source>
</reference>
<dbReference type="Pfam" id="PF13100">
    <property type="entry name" value="OstA_2"/>
    <property type="match status" value="1"/>
</dbReference>
<comment type="caution">
    <text evidence="4">The sequence shown here is derived from an EMBL/GenBank/DDBJ whole genome shotgun (WGS) entry which is preliminary data.</text>
</comment>
<protein>
    <recommendedName>
        <fullName evidence="3">Organic solvent tolerance-like N-terminal domain-containing protein</fullName>
    </recommendedName>
</protein>
<feature type="domain" description="Organic solvent tolerance-like N-terminal" evidence="3">
    <location>
        <begin position="57"/>
        <end position="194"/>
    </location>
</feature>
<organism evidence="4 5">
    <name type="scientific">Hymenobacter citatus</name>
    <dbReference type="NCBI Taxonomy" id="2763506"/>
    <lineage>
        <taxon>Bacteria</taxon>
        <taxon>Pseudomonadati</taxon>
        <taxon>Bacteroidota</taxon>
        <taxon>Cytophagia</taxon>
        <taxon>Cytophagales</taxon>
        <taxon>Hymenobacteraceae</taxon>
        <taxon>Hymenobacter</taxon>
    </lineage>
</organism>
<name>A0ABR7MMC2_9BACT</name>
<sequence length="585" mass="65598">MSFPKSVFLFFLLLVPLFSWAQRPATPAARPANNGKNPPVELLGTDQFVGGEFNGVKIRKLLGNVRFKQGTTLLFCDSAYQYMERNTVDAFSNVRIVQNDTVTITGEKGFYDGNARTARMTGNVVMRDPRMTLTTSLLDYDLTRNLAYYSTGGHLQDPENTLDSQFGYYNTESKVFSFRRNVHVVTKSNEIRSDTLQYNTLSKVVYFFGPTRIIDKLNRTLYAENGTYNTLTKVADFQKNAKIETPDYLLGGDKLVYDENTSYGIATGHVSMTSKKDNLVIRGDVGRYWRALGKAKVYGSPVMRNISGKDTLYVAGDTLISVEGKPAPPPPPKPKPGIRFQTTAPLPPTQKQLNASVLYVYPRAKIYRSDLQGACDSLTYDRQDSVIYLNKNPILWQEQNQLTSDSMEIRLRNGKIDQMRLYANAFSIAEDTLLNYNQVKGRNMVAYFADSKLKKITVLGNAESLYFALDGDTALTGMNKAVGASMALRFTEGKKAPKVTYYTNPDASFIPPHELKDEDRKLKGFQWRATERPTRQQVLGRQFGRPAKPKVKPKTKSKKTKTAPKARPVAPSRKVPVATGKPTSR</sequence>
<dbReference type="Gene3D" id="2.60.450.10">
    <property type="entry name" value="Lipopolysaccharide (LPS) transport protein A like domain"/>
    <property type="match status" value="3"/>
</dbReference>
<dbReference type="Proteomes" id="UP000622017">
    <property type="component" value="Unassembled WGS sequence"/>
</dbReference>
<gene>
    <name evidence="4" type="ORF">H8B15_12320</name>
</gene>
<keyword evidence="5" id="KW-1185">Reference proteome</keyword>
<feature type="chain" id="PRO_5045284246" description="Organic solvent tolerance-like N-terminal domain-containing protein" evidence="2">
    <location>
        <begin position="22"/>
        <end position="585"/>
    </location>
</feature>
<keyword evidence="2" id="KW-0732">Signal</keyword>
<feature type="signal peptide" evidence="2">
    <location>
        <begin position="1"/>
        <end position="21"/>
    </location>
</feature>
<feature type="compositionally biased region" description="Basic residues" evidence="1">
    <location>
        <begin position="547"/>
        <end position="564"/>
    </location>
</feature>
<dbReference type="InterPro" id="IPR005653">
    <property type="entry name" value="OstA-like_N"/>
</dbReference>
<proteinExistence type="predicted"/>
<evidence type="ECO:0000313" key="4">
    <source>
        <dbReference type="EMBL" id="MBC6611713.1"/>
    </source>
</evidence>
<evidence type="ECO:0000256" key="2">
    <source>
        <dbReference type="SAM" id="SignalP"/>
    </source>
</evidence>
<evidence type="ECO:0000313" key="5">
    <source>
        <dbReference type="Proteomes" id="UP000622017"/>
    </source>
</evidence>
<dbReference type="EMBL" id="JACSCY010000008">
    <property type="protein sequence ID" value="MBC6611713.1"/>
    <property type="molecule type" value="Genomic_DNA"/>
</dbReference>
<feature type="region of interest" description="Disordered" evidence="1">
    <location>
        <begin position="533"/>
        <end position="585"/>
    </location>
</feature>
<evidence type="ECO:0000256" key="1">
    <source>
        <dbReference type="SAM" id="MobiDB-lite"/>
    </source>
</evidence>
<evidence type="ECO:0000259" key="3">
    <source>
        <dbReference type="Pfam" id="PF13100"/>
    </source>
</evidence>
<accession>A0ABR7MMC2</accession>